<dbReference type="Proteomes" id="UP000793456">
    <property type="component" value="Chromosome XIV"/>
</dbReference>
<reference evidence="1" key="1">
    <citation type="submission" date="2018-11" db="EMBL/GenBank/DDBJ databases">
        <title>The sequence and de novo assembly of Larimichthys crocea genome using PacBio and Hi-C technologies.</title>
        <authorList>
            <person name="Xu P."/>
            <person name="Chen B."/>
            <person name="Zhou Z."/>
            <person name="Ke Q."/>
            <person name="Wu Y."/>
            <person name="Bai H."/>
            <person name="Pu F."/>
        </authorList>
    </citation>
    <scope>NUCLEOTIDE SEQUENCE</scope>
    <source>
        <tissue evidence="1">Muscle</tissue>
    </source>
</reference>
<evidence type="ECO:0000313" key="1">
    <source>
        <dbReference type="EMBL" id="TMS10577.1"/>
    </source>
</evidence>
<dbReference type="EMBL" id="CM011687">
    <property type="protein sequence ID" value="TMS10577.1"/>
    <property type="molecule type" value="Genomic_DNA"/>
</dbReference>
<accession>A0ACD3QU21</accession>
<gene>
    <name evidence="1" type="ORF">E3U43_019570</name>
</gene>
<organism evidence="1 2">
    <name type="scientific">Larimichthys crocea</name>
    <name type="common">Large yellow croaker</name>
    <name type="synonym">Pseudosciaena crocea</name>
    <dbReference type="NCBI Taxonomy" id="215358"/>
    <lineage>
        <taxon>Eukaryota</taxon>
        <taxon>Metazoa</taxon>
        <taxon>Chordata</taxon>
        <taxon>Craniata</taxon>
        <taxon>Vertebrata</taxon>
        <taxon>Euteleostomi</taxon>
        <taxon>Actinopterygii</taxon>
        <taxon>Neopterygii</taxon>
        <taxon>Teleostei</taxon>
        <taxon>Neoteleostei</taxon>
        <taxon>Acanthomorphata</taxon>
        <taxon>Eupercaria</taxon>
        <taxon>Sciaenidae</taxon>
        <taxon>Larimichthys</taxon>
    </lineage>
</organism>
<keyword evidence="2" id="KW-1185">Reference proteome</keyword>
<evidence type="ECO:0000313" key="2">
    <source>
        <dbReference type="Proteomes" id="UP000793456"/>
    </source>
</evidence>
<comment type="caution">
    <text evidence="1">The sequence shown here is derived from an EMBL/GenBank/DDBJ whole genome shotgun (WGS) entry which is preliminary data.</text>
</comment>
<name>A0ACD3QU21_LARCR</name>
<protein>
    <submittedName>
        <fullName evidence="1">Uncharacterized protein</fullName>
    </submittedName>
</protein>
<sequence length="580" mass="64693">MHRREPVNDAENELLLPSALRVPGCVRGARHPPRPALPSPALPSVHRPVGGRFDQGSPPRRPHPHVLRKPAVDEQLQGAAAFSRALLPLPGVHHSSVLQGYVVTLVAWLYWSRYVSSLLLSWGRYISNLLKRTPSKKAEDDKSGVILKRLIGYMQPHRWRFAAVLVLVVVSSYGEMAIPQYTGRVADWILNEEEPDAFTEAIRVMTIMTIGSAVLEFICDLMYNITMSLIHTSVQGFVFRAVLKQEIGFFDATSTGELVSRITTDTNDMSEALSEKLSLVMWYTARFGFLLFFMVSQSWKMTLLTCMGLPIIWVIPELTGHFHQTIAAKVQASLAKANQVATETFSCMKTVRSFANEDGETERYRLQLDDTYALNKKEAAAYAASTWANSMATLALKVCILYYGGTLVTRGGVSSGDLVSFVLYELQFASAVEAVMHYYPAVKKAIGASEKIFEYMDREPKVPTPGSLAPQNLVGHIQFQNVTFSYSDENNSVLKDVSLEMKPGKITALVGLNRSGKSTCVKLLERFYQPQKGEILLDGKPLQSYKDQYLHDKIACGEPRLRAVRSLRAGEHQIRLRGCL</sequence>
<proteinExistence type="predicted"/>